<dbReference type="CDD" id="cd13915">
    <property type="entry name" value="CuRO_HCO_II_like_2"/>
    <property type="match status" value="1"/>
</dbReference>
<dbReference type="Pfam" id="PF00116">
    <property type="entry name" value="COX2"/>
    <property type="match status" value="1"/>
</dbReference>
<dbReference type="Gene3D" id="1.10.287.90">
    <property type="match status" value="1"/>
</dbReference>
<dbReference type="GO" id="GO:0005507">
    <property type="term" value="F:copper ion binding"/>
    <property type="evidence" value="ECO:0007669"/>
    <property type="project" value="InterPro"/>
</dbReference>
<dbReference type="EC" id="7.1.1.9" evidence="17"/>
<keyword evidence="10 18" id="KW-1133">Transmembrane helix</keyword>
<dbReference type="GO" id="GO:0004129">
    <property type="term" value="F:cytochrome-c oxidase activity"/>
    <property type="evidence" value="ECO:0007669"/>
    <property type="project" value="UniProtKB-EC"/>
</dbReference>
<dbReference type="InterPro" id="IPR036257">
    <property type="entry name" value="Cyt_c_oxidase_su2_TM_sf"/>
</dbReference>
<feature type="transmembrane region" description="Helical" evidence="18">
    <location>
        <begin position="79"/>
        <end position="97"/>
    </location>
</feature>
<dbReference type="PANTHER" id="PTHR22888">
    <property type="entry name" value="CYTOCHROME C OXIDASE, SUBUNIT II"/>
    <property type="match status" value="1"/>
</dbReference>
<keyword evidence="4 15" id="KW-0349">Heme</keyword>
<dbReference type="PANTHER" id="PTHR22888:SF9">
    <property type="entry name" value="CYTOCHROME C OXIDASE SUBUNIT 2"/>
    <property type="match status" value="1"/>
</dbReference>
<evidence type="ECO:0000256" key="3">
    <source>
        <dbReference type="ARBA" id="ARBA00022448"/>
    </source>
</evidence>
<comment type="function">
    <text evidence="14 17">Subunits I and II form the functional core of the enzyme complex. Electrons originating in cytochrome c are transferred via heme a and Cu(A) to the binuclear center formed by heme a3 and Cu(B).</text>
</comment>
<dbReference type="InterPro" id="IPR011759">
    <property type="entry name" value="Cyt_c_oxidase_su2_TM_dom"/>
</dbReference>
<evidence type="ECO:0000256" key="14">
    <source>
        <dbReference type="ARBA" id="ARBA00024688"/>
    </source>
</evidence>
<dbReference type="Gene3D" id="1.10.760.10">
    <property type="entry name" value="Cytochrome c-like domain"/>
    <property type="match status" value="1"/>
</dbReference>
<dbReference type="InterPro" id="IPR002429">
    <property type="entry name" value="CcO_II-like_C"/>
</dbReference>
<feature type="domain" description="Cytochrome oxidase subunit II copper A binding" evidence="19">
    <location>
        <begin position="112"/>
        <end position="223"/>
    </location>
</feature>
<dbReference type="SUPFAM" id="SSF81464">
    <property type="entry name" value="Cytochrome c oxidase subunit II-like, transmembrane region"/>
    <property type="match status" value="1"/>
</dbReference>
<keyword evidence="23" id="KW-1185">Reference proteome</keyword>
<dbReference type="InterPro" id="IPR008972">
    <property type="entry name" value="Cupredoxin"/>
</dbReference>
<evidence type="ECO:0000259" key="21">
    <source>
        <dbReference type="PROSITE" id="PS51007"/>
    </source>
</evidence>
<evidence type="ECO:0000313" key="22">
    <source>
        <dbReference type="EMBL" id="ACL65019.1"/>
    </source>
</evidence>
<dbReference type="PROSITE" id="PS00078">
    <property type="entry name" value="COX2"/>
    <property type="match status" value="1"/>
</dbReference>
<dbReference type="Gene3D" id="2.60.40.420">
    <property type="entry name" value="Cupredoxins - blue copper proteins"/>
    <property type="match status" value="1"/>
</dbReference>
<gene>
    <name evidence="22" type="ordered locus">A2cp1_1676</name>
</gene>
<evidence type="ECO:0000256" key="2">
    <source>
        <dbReference type="ARBA" id="ARBA00007866"/>
    </source>
</evidence>
<evidence type="ECO:0000256" key="7">
    <source>
        <dbReference type="ARBA" id="ARBA00022723"/>
    </source>
</evidence>
<accession>B8J5S2</accession>
<dbReference type="InterPro" id="IPR009056">
    <property type="entry name" value="Cyt_c-like_dom"/>
</dbReference>
<dbReference type="KEGG" id="acp:A2cp1_1676"/>
<dbReference type="GO" id="GO:0020037">
    <property type="term" value="F:heme binding"/>
    <property type="evidence" value="ECO:0007669"/>
    <property type="project" value="InterPro"/>
</dbReference>
<evidence type="ECO:0000256" key="15">
    <source>
        <dbReference type="PROSITE-ProRule" id="PRU00433"/>
    </source>
</evidence>
<comment type="cofactor">
    <cofactor evidence="17">
        <name>Cu cation</name>
        <dbReference type="ChEBI" id="CHEBI:23378"/>
    </cofactor>
    <text evidence="17">Binds a copper A center.</text>
</comment>
<keyword evidence="3 16" id="KW-0813">Transport</keyword>
<evidence type="ECO:0000256" key="13">
    <source>
        <dbReference type="ARBA" id="ARBA00023136"/>
    </source>
</evidence>
<evidence type="ECO:0000256" key="8">
    <source>
        <dbReference type="ARBA" id="ARBA00022967"/>
    </source>
</evidence>
<dbReference type="SUPFAM" id="SSF46626">
    <property type="entry name" value="Cytochrome c"/>
    <property type="match status" value="1"/>
</dbReference>
<dbReference type="PROSITE" id="PS51007">
    <property type="entry name" value="CYTC"/>
    <property type="match status" value="1"/>
</dbReference>
<dbReference type="InterPro" id="IPR014222">
    <property type="entry name" value="Cyt_c_oxidase_su2"/>
</dbReference>
<dbReference type="RefSeq" id="WP_012632946.1">
    <property type="nucleotide sequence ID" value="NC_011891.1"/>
</dbReference>
<dbReference type="EMBL" id="CP001359">
    <property type="protein sequence ID" value="ACL65019.1"/>
    <property type="molecule type" value="Genomic_DNA"/>
</dbReference>
<evidence type="ECO:0000256" key="4">
    <source>
        <dbReference type="ARBA" id="ARBA00022617"/>
    </source>
</evidence>
<reference evidence="22" key="1">
    <citation type="submission" date="2009-01" db="EMBL/GenBank/DDBJ databases">
        <title>Complete sequence of Anaeromyxobacter dehalogenans 2CP-1.</title>
        <authorList>
            <consortium name="US DOE Joint Genome Institute"/>
            <person name="Lucas S."/>
            <person name="Copeland A."/>
            <person name="Lapidus A."/>
            <person name="Glavina del Rio T."/>
            <person name="Dalin E."/>
            <person name="Tice H."/>
            <person name="Bruce D."/>
            <person name="Goodwin L."/>
            <person name="Pitluck S."/>
            <person name="Saunders E."/>
            <person name="Brettin T."/>
            <person name="Detter J.C."/>
            <person name="Han C."/>
            <person name="Larimer F."/>
            <person name="Land M."/>
            <person name="Hauser L."/>
            <person name="Kyrpides N."/>
            <person name="Ovchinnikova G."/>
            <person name="Beliaev A.S."/>
            <person name="Richardson P."/>
        </authorList>
    </citation>
    <scope>NUCLEOTIDE SEQUENCE</scope>
    <source>
        <strain evidence="22">2CP-1</strain>
    </source>
</reference>
<evidence type="ECO:0000259" key="19">
    <source>
        <dbReference type="PROSITE" id="PS50857"/>
    </source>
</evidence>
<evidence type="ECO:0000256" key="12">
    <source>
        <dbReference type="ARBA" id="ARBA00023008"/>
    </source>
</evidence>
<name>B8J5S2_ANAD2</name>
<feature type="domain" description="Cytochrome oxidase subunit II transmembrane region profile" evidence="20">
    <location>
        <begin position="11"/>
        <end position="109"/>
    </location>
</feature>
<dbReference type="InterPro" id="IPR001505">
    <property type="entry name" value="Copper_CuA"/>
</dbReference>
<evidence type="ECO:0000256" key="9">
    <source>
        <dbReference type="ARBA" id="ARBA00022982"/>
    </source>
</evidence>
<dbReference type="GO" id="GO:0016491">
    <property type="term" value="F:oxidoreductase activity"/>
    <property type="evidence" value="ECO:0007669"/>
    <property type="project" value="InterPro"/>
</dbReference>
<dbReference type="InterPro" id="IPR036909">
    <property type="entry name" value="Cyt_c-like_dom_sf"/>
</dbReference>
<evidence type="ECO:0000256" key="6">
    <source>
        <dbReference type="ARBA" id="ARBA00022692"/>
    </source>
</evidence>
<evidence type="ECO:0000256" key="18">
    <source>
        <dbReference type="SAM" id="Phobius"/>
    </source>
</evidence>
<dbReference type="GO" id="GO:0042773">
    <property type="term" value="P:ATP synthesis coupled electron transport"/>
    <property type="evidence" value="ECO:0007669"/>
    <property type="project" value="TreeGrafter"/>
</dbReference>
<dbReference type="SUPFAM" id="SSF49503">
    <property type="entry name" value="Cupredoxins"/>
    <property type="match status" value="1"/>
</dbReference>
<comment type="subcellular location">
    <subcellularLocation>
        <location evidence="16">Cell membrane</location>
        <topology evidence="16">Multi-pass membrane protein</topology>
    </subcellularLocation>
    <subcellularLocation>
        <location evidence="1">Membrane</location>
        <topology evidence="1">Multi-pass membrane protein</topology>
    </subcellularLocation>
</comment>
<keyword evidence="5 16" id="KW-0679">Respiratory chain</keyword>
<keyword evidence="6 16" id="KW-0812">Transmembrane</keyword>
<evidence type="ECO:0000256" key="10">
    <source>
        <dbReference type="ARBA" id="ARBA00022989"/>
    </source>
</evidence>
<dbReference type="AlphaFoldDB" id="B8J5S2"/>
<dbReference type="GO" id="GO:0005886">
    <property type="term" value="C:plasma membrane"/>
    <property type="evidence" value="ECO:0007669"/>
    <property type="project" value="UniProtKB-SubCell"/>
</dbReference>
<dbReference type="Pfam" id="PF02790">
    <property type="entry name" value="COX2_TM"/>
    <property type="match status" value="1"/>
</dbReference>
<dbReference type="PROSITE" id="PS50999">
    <property type="entry name" value="COX2_TM"/>
    <property type="match status" value="1"/>
</dbReference>
<comment type="similarity">
    <text evidence="2 16">Belongs to the cytochrome c oxidase subunit 2 family.</text>
</comment>
<evidence type="ECO:0000259" key="20">
    <source>
        <dbReference type="PROSITE" id="PS50999"/>
    </source>
</evidence>
<evidence type="ECO:0000256" key="11">
    <source>
        <dbReference type="ARBA" id="ARBA00023004"/>
    </source>
</evidence>
<dbReference type="NCBIfam" id="TIGR02866">
    <property type="entry name" value="CoxB"/>
    <property type="match status" value="1"/>
</dbReference>
<evidence type="ECO:0000256" key="17">
    <source>
        <dbReference type="RuleBase" id="RU004024"/>
    </source>
</evidence>
<proteinExistence type="inferred from homology"/>
<keyword evidence="7 15" id="KW-0479">Metal-binding</keyword>
<organism evidence="22 23">
    <name type="scientific">Anaeromyxobacter dehalogenans (strain ATCC BAA-258 / DSM 21875 / 2CP-1)</name>
    <dbReference type="NCBI Taxonomy" id="455488"/>
    <lineage>
        <taxon>Bacteria</taxon>
        <taxon>Pseudomonadati</taxon>
        <taxon>Myxococcota</taxon>
        <taxon>Myxococcia</taxon>
        <taxon>Myxococcales</taxon>
        <taxon>Cystobacterineae</taxon>
        <taxon>Anaeromyxobacteraceae</taxon>
        <taxon>Anaeromyxobacter</taxon>
    </lineage>
</organism>
<feature type="domain" description="Cytochrome c" evidence="21">
    <location>
        <begin position="230"/>
        <end position="323"/>
    </location>
</feature>
<dbReference type="InterPro" id="IPR045187">
    <property type="entry name" value="CcO_II"/>
</dbReference>
<dbReference type="HOGENOM" id="CLU_036876_1_0_7"/>
<comment type="catalytic activity">
    <reaction evidence="17">
        <text>4 Fe(II)-[cytochrome c] + O2 + 8 H(+)(in) = 4 Fe(III)-[cytochrome c] + 2 H2O + 4 H(+)(out)</text>
        <dbReference type="Rhea" id="RHEA:11436"/>
        <dbReference type="Rhea" id="RHEA-COMP:10350"/>
        <dbReference type="Rhea" id="RHEA-COMP:14399"/>
        <dbReference type="ChEBI" id="CHEBI:15377"/>
        <dbReference type="ChEBI" id="CHEBI:15378"/>
        <dbReference type="ChEBI" id="CHEBI:15379"/>
        <dbReference type="ChEBI" id="CHEBI:29033"/>
        <dbReference type="ChEBI" id="CHEBI:29034"/>
        <dbReference type="EC" id="7.1.1.9"/>
    </reaction>
</comment>
<feature type="transmembrane region" description="Helical" evidence="18">
    <location>
        <begin position="34"/>
        <end position="58"/>
    </location>
</feature>
<evidence type="ECO:0000256" key="1">
    <source>
        <dbReference type="ARBA" id="ARBA00004141"/>
    </source>
</evidence>
<evidence type="ECO:0000256" key="5">
    <source>
        <dbReference type="ARBA" id="ARBA00022660"/>
    </source>
</evidence>
<keyword evidence="11 15" id="KW-0408">Iron</keyword>
<sequence>MTELPIRTLHLLAGAGPGYLPARASSVADGVDQVFLFLFWVSAFFLALIILLTIVFVLRYRRRPARLHPEPSPAHSTRLELVWTIIPLALVMALFVMSTRTWIQMTSADPGADPVRVQVTGRKWSWWFDHPGGKGANELHVVAGRPVELVLSATDVIHSLYVPEFRLKQDAVPGRFTRLAFTPTVPGSYPILCAEYCGTDHSRMLSTVVVHADQASFDAWAREGLPADATLADLGKQVFAEKGCAACHSVDGARGVGPSVRGLWKRHEKLADGTTALVDEEYLRESLVKPGAKVVAGYPNIMPPMPLEERELKAVAAYLETLAVEGGAPAKGEETKR</sequence>
<evidence type="ECO:0000256" key="16">
    <source>
        <dbReference type="RuleBase" id="RU000456"/>
    </source>
</evidence>
<keyword evidence="13 18" id="KW-0472">Membrane</keyword>
<keyword evidence="8" id="KW-1278">Translocase</keyword>
<dbReference type="Proteomes" id="UP000007089">
    <property type="component" value="Chromosome"/>
</dbReference>
<dbReference type="Pfam" id="PF00034">
    <property type="entry name" value="Cytochrom_C"/>
    <property type="match status" value="1"/>
</dbReference>
<keyword evidence="12 17" id="KW-0186">Copper</keyword>
<keyword evidence="9 16" id="KW-0249">Electron transport</keyword>
<dbReference type="PROSITE" id="PS50857">
    <property type="entry name" value="COX2_CUA"/>
    <property type="match status" value="1"/>
</dbReference>
<protein>
    <recommendedName>
        <fullName evidence="17">Cytochrome c oxidase subunit 2</fullName>
        <ecNumber evidence="17">7.1.1.9</ecNumber>
    </recommendedName>
</protein>
<evidence type="ECO:0000313" key="23">
    <source>
        <dbReference type="Proteomes" id="UP000007089"/>
    </source>
</evidence>